<keyword evidence="9" id="KW-0496">Mitochondrion</keyword>
<dbReference type="Gene3D" id="3.30.930.10">
    <property type="entry name" value="Bira Bifunctional Protein, Domain 2"/>
    <property type="match status" value="1"/>
</dbReference>
<comment type="domain">
    <text evidence="9">Consists of three domains; the N-terminal catalytic domain, the editing domain and the C-terminal C-Ala domain. The editing domain removes incorrectly charged amino acids, while the C-Ala domain, along with tRNA(Ala), serves as a bridge to cooperatively bring together the editing and aminoacylation centers thus stimulating deacylation of misacylated tRNAs.</text>
</comment>
<dbReference type="SUPFAM" id="SSF101353">
    <property type="entry name" value="Putative anticodon-binding domain of alanyl-tRNA synthetase (AlaRS)"/>
    <property type="match status" value="1"/>
</dbReference>
<dbReference type="InterPro" id="IPR023033">
    <property type="entry name" value="Ala_tRNA_ligase_euk/bac"/>
</dbReference>
<keyword evidence="9" id="KW-0862">Zinc</keyword>
<dbReference type="InterPro" id="IPR018163">
    <property type="entry name" value="Thr/Ala-tRNA-synth_IIc_edit"/>
</dbReference>
<dbReference type="GO" id="GO:0000049">
    <property type="term" value="F:tRNA binding"/>
    <property type="evidence" value="ECO:0007669"/>
    <property type="project" value="UniProtKB-KW"/>
</dbReference>
<dbReference type="PANTHER" id="PTHR11777">
    <property type="entry name" value="ALANYL-TRNA SYNTHETASE"/>
    <property type="match status" value="1"/>
</dbReference>
<dbReference type="STRING" id="133385.A0A2T9YQU5"/>
<feature type="binding site" evidence="9">
    <location>
        <position position="763"/>
    </location>
    <ligand>
        <name>Zn(2+)</name>
        <dbReference type="ChEBI" id="CHEBI:29105"/>
    </ligand>
</feature>
<evidence type="ECO:0000256" key="1">
    <source>
        <dbReference type="ARBA" id="ARBA00008226"/>
    </source>
</evidence>
<feature type="binding site" evidence="9">
    <location>
        <position position="767"/>
    </location>
    <ligand>
        <name>Zn(2+)</name>
        <dbReference type="ChEBI" id="CHEBI:29105"/>
    </ligand>
</feature>
<dbReference type="SUPFAM" id="SSF55681">
    <property type="entry name" value="Class II aaRS and biotin synthetases"/>
    <property type="match status" value="1"/>
</dbReference>
<dbReference type="HAMAP" id="MF_00036_B">
    <property type="entry name" value="Ala_tRNA_synth_B"/>
    <property type="match status" value="1"/>
</dbReference>
<evidence type="ECO:0000256" key="8">
    <source>
        <dbReference type="ARBA" id="ARBA00023146"/>
    </source>
</evidence>
<comment type="catalytic activity">
    <reaction evidence="9">
        <text>tRNA(Ala) + L-alanine + ATP = L-alanyl-tRNA(Ala) + AMP + diphosphate</text>
        <dbReference type="Rhea" id="RHEA:12540"/>
        <dbReference type="Rhea" id="RHEA-COMP:9657"/>
        <dbReference type="Rhea" id="RHEA-COMP:9923"/>
        <dbReference type="ChEBI" id="CHEBI:30616"/>
        <dbReference type="ChEBI" id="CHEBI:33019"/>
        <dbReference type="ChEBI" id="CHEBI:57972"/>
        <dbReference type="ChEBI" id="CHEBI:78442"/>
        <dbReference type="ChEBI" id="CHEBI:78497"/>
        <dbReference type="ChEBI" id="CHEBI:456215"/>
        <dbReference type="EC" id="6.1.1.7"/>
    </reaction>
</comment>
<evidence type="ECO:0000313" key="11">
    <source>
        <dbReference type="EMBL" id="PVU94730.1"/>
    </source>
</evidence>
<evidence type="ECO:0000256" key="6">
    <source>
        <dbReference type="ARBA" id="ARBA00022884"/>
    </source>
</evidence>
<evidence type="ECO:0000256" key="9">
    <source>
        <dbReference type="HAMAP-Rule" id="MF_03133"/>
    </source>
</evidence>
<evidence type="ECO:0000259" key="10">
    <source>
        <dbReference type="PROSITE" id="PS50860"/>
    </source>
</evidence>
<dbReference type="EC" id="6.1.1.7" evidence="9"/>
<evidence type="ECO:0000256" key="4">
    <source>
        <dbReference type="ARBA" id="ARBA00022741"/>
    </source>
</evidence>
<evidence type="ECO:0000256" key="2">
    <source>
        <dbReference type="ARBA" id="ARBA00022555"/>
    </source>
</evidence>
<evidence type="ECO:0000256" key="5">
    <source>
        <dbReference type="ARBA" id="ARBA00022840"/>
    </source>
</evidence>
<dbReference type="InterPro" id="IPR002318">
    <property type="entry name" value="Ala-tRNA-lgiase_IIc"/>
</dbReference>
<proteinExistence type="inferred from homology"/>
<dbReference type="Proteomes" id="UP000245383">
    <property type="component" value="Unassembled WGS sequence"/>
</dbReference>
<keyword evidence="2 9" id="KW-0820">tRNA-binding</keyword>
<comment type="caution">
    <text evidence="11">The sequence shown here is derived from an EMBL/GenBank/DDBJ whole genome shotgun (WGS) entry which is preliminary data.</text>
</comment>
<dbReference type="PROSITE" id="PS50860">
    <property type="entry name" value="AA_TRNA_LIGASE_II_ALA"/>
    <property type="match status" value="1"/>
</dbReference>
<dbReference type="Pfam" id="PF01411">
    <property type="entry name" value="tRNA-synt_2c"/>
    <property type="match status" value="1"/>
</dbReference>
<keyword evidence="4 9" id="KW-0547">Nucleotide-binding</keyword>
<dbReference type="InterPro" id="IPR018162">
    <property type="entry name" value="Ala-tRNA-ligase_IIc_anticod-bd"/>
</dbReference>
<protein>
    <recommendedName>
        <fullName evidence="9">Alanine--tRNA ligase</fullName>
        <ecNumber evidence="9">6.1.1.7</ecNumber>
    </recommendedName>
    <alternativeName>
        <fullName evidence="9">Alanyl-tRNA synthetase</fullName>
        <shortName evidence="9">AlaRS</shortName>
    </alternativeName>
</protein>
<feature type="domain" description="Alanyl-transfer RNA synthetases family profile" evidence="10">
    <location>
        <begin position="27"/>
        <end position="806"/>
    </location>
</feature>
<dbReference type="GO" id="GO:0005739">
    <property type="term" value="C:mitochondrion"/>
    <property type="evidence" value="ECO:0007669"/>
    <property type="project" value="UniProtKB-SubCell"/>
</dbReference>
<dbReference type="GO" id="GO:0002161">
    <property type="term" value="F:aminoacyl-tRNA deacylase activity"/>
    <property type="evidence" value="ECO:0007669"/>
    <property type="project" value="TreeGrafter"/>
</dbReference>
<dbReference type="NCBIfam" id="TIGR00344">
    <property type="entry name" value="alaS"/>
    <property type="match status" value="1"/>
</dbReference>
<dbReference type="PANTHER" id="PTHR11777:SF9">
    <property type="entry name" value="ALANINE--TRNA LIGASE, CYTOPLASMIC"/>
    <property type="match status" value="1"/>
</dbReference>
<evidence type="ECO:0000313" key="12">
    <source>
        <dbReference type="Proteomes" id="UP000245383"/>
    </source>
</evidence>
<dbReference type="GO" id="GO:0005524">
    <property type="term" value="F:ATP binding"/>
    <property type="evidence" value="ECO:0007669"/>
    <property type="project" value="UniProtKB-UniRule"/>
</dbReference>
<dbReference type="InterPro" id="IPR018164">
    <property type="entry name" value="Ala-tRNA-synth_IIc_N"/>
</dbReference>
<accession>A0A2T9YQU5</accession>
<reference evidence="11 12" key="1">
    <citation type="journal article" date="2018" name="MBio">
        <title>Comparative Genomics Reveals the Core Gene Toolbox for the Fungus-Insect Symbiosis.</title>
        <authorList>
            <person name="Wang Y."/>
            <person name="Stata M."/>
            <person name="Wang W."/>
            <person name="Stajich J.E."/>
            <person name="White M.M."/>
            <person name="Moncalvo J.M."/>
        </authorList>
    </citation>
    <scope>NUCLEOTIDE SEQUENCE [LARGE SCALE GENOMIC DNA]</scope>
    <source>
        <strain evidence="11 12">SWE-8-4</strain>
    </source>
</reference>
<keyword evidence="5 9" id="KW-0067">ATP-binding</keyword>
<keyword evidence="12" id="KW-1185">Reference proteome</keyword>
<sequence length="1061" mass="120630">MLKNICFSKRVFSNRLPAIFSRTIVNLSTNELRQTFLKYFEKNDHLRLPHSSLVPKDDKSIFFTNAGKSFSINITSFLCSFSPHKQVTTIQPCIRTGGKHNDLDNVGKTPRHHTLFEMLGNFSFSSYDKSKAIHLAWNFLTDELQIPANRLRVSVLAEDQNTFDVWKNEIKLSDDQIILNDTNENFWTMGDSEGPCGTCTEIFWNLDRQDISPNHPDQWMELWNIVFMDKWQDADNISNLSSLSIDTGMGLERLASVLQNKQDNFDTDEFQYIITGIKNLINNNSTPTKKFEFNQEKINEHYKIIADHIRSASMLIAQGITPSNTGQGYVLRRIIRRAIRSAYQIGAANGLLCKTFPLVEQSIGKIYSELVDNKTKILQVLQTEETSFFSNLQRGMKILKNNVDKCPRHNLSPEVVFKLYDTYGFPIDLTRIILSENGKSFDIDEVEKLISEAKLRSKTGSNIESPMDPNEHTKLNYYLQSLDNDKVFNTFKGYVEDINIYSPQSCKIISKKLISSNKLALVINPCPFYALGDGQVSDLGILSPHEFSPIFYDVCEVKTTPSKNCTVVIIKPQTLDQFDNGAKNSNHTLPKINDELFEINNNVKCYIDADYRRRISANHTASHILLSALRKIISEKITKQFCFIGPDHFILDFRYKYKLTNSQIDEIQSLVNFWAQRNLEANTHVVHLHKAKNNYGALGNYGENPDPLKLARVVEFKEVNKFPPKDTPPSLLAPILNQKRPKYKNWYRKIIDFQPSVVSSELCDGTHLDSTIGIYPFFILSQSEIGSGLLRLFCAAGQPASDKLIELNDYFHNVANISFNQDKIFTTTSNKYIEKLNAADRINIGELEPFYANLSRESYSEISKEMIKTIKSNVLEKKANGVWIKTASRSIQDAFSSDYFLNKNFFKSVIDEEIVKANQQILFGISNQKQIQYEDIPIKVSIMINNPSPQLIKSWIKSRISHLSSTQPGYIHIVVQDHQICVAVGDELAKLYLGSKLIDKKNVVNKLIELKLVRVKSSGGNVNVVLKTPVDASNDDSIKEFMNSISPLLSSSSPVANNASE</sequence>
<dbReference type="InterPro" id="IPR045864">
    <property type="entry name" value="aa-tRNA-synth_II/BPL/LPL"/>
</dbReference>
<gene>
    <name evidence="9" type="primary">ALA1</name>
    <name evidence="11" type="ORF">BB561_002300</name>
</gene>
<comment type="similarity">
    <text evidence="1 9">Belongs to the class-II aminoacyl-tRNA synthetase family.</text>
</comment>
<keyword evidence="8 9" id="KW-0030">Aminoacyl-tRNA synthetase</keyword>
<dbReference type="AlphaFoldDB" id="A0A2T9YQU5"/>
<dbReference type="InterPro" id="IPR050058">
    <property type="entry name" value="Ala-tRNA_ligase"/>
</dbReference>
<dbReference type="Pfam" id="PF07973">
    <property type="entry name" value="tRNA_SAD"/>
    <property type="match status" value="1"/>
</dbReference>
<dbReference type="SUPFAM" id="SSF55186">
    <property type="entry name" value="ThrRS/AlaRS common domain"/>
    <property type="match status" value="1"/>
</dbReference>
<keyword evidence="3 9" id="KW-0436">Ligase</keyword>
<dbReference type="OrthoDB" id="2423964at2759"/>
<comment type="cofactor">
    <cofactor evidence="9">
        <name>Zn(2+)</name>
        <dbReference type="ChEBI" id="CHEBI:29105"/>
    </cofactor>
    <text evidence="9">Binds 1 zinc ion per subunit.</text>
</comment>
<feature type="binding site" evidence="9">
    <location>
        <position position="619"/>
    </location>
    <ligand>
        <name>Zn(2+)</name>
        <dbReference type="ChEBI" id="CHEBI:29105"/>
    </ligand>
</feature>
<dbReference type="InterPro" id="IPR018165">
    <property type="entry name" value="Ala-tRNA-synth_IIc_core"/>
</dbReference>
<dbReference type="PRINTS" id="PR00980">
    <property type="entry name" value="TRNASYNTHALA"/>
</dbReference>
<comment type="subcellular location">
    <subcellularLocation>
        <location evidence="9">Mitochondrion</location>
    </subcellularLocation>
    <subcellularLocation>
        <location evidence="9">Cytoplasm</location>
    </subcellularLocation>
</comment>
<keyword evidence="7 9" id="KW-0648">Protein biosynthesis</keyword>
<dbReference type="GO" id="GO:0070143">
    <property type="term" value="P:mitochondrial alanyl-tRNA aminoacylation"/>
    <property type="evidence" value="ECO:0007669"/>
    <property type="project" value="UniProtKB-UniRule"/>
</dbReference>
<keyword evidence="9" id="KW-0479">Metal-binding</keyword>
<keyword evidence="9" id="KW-0963">Cytoplasm</keyword>
<evidence type="ECO:0000256" key="7">
    <source>
        <dbReference type="ARBA" id="ARBA00022917"/>
    </source>
</evidence>
<feature type="binding site" evidence="9">
    <location>
        <position position="623"/>
    </location>
    <ligand>
        <name>Zn(2+)</name>
        <dbReference type="ChEBI" id="CHEBI:29105"/>
    </ligand>
</feature>
<dbReference type="EMBL" id="MBFR01000076">
    <property type="protein sequence ID" value="PVU94730.1"/>
    <property type="molecule type" value="Genomic_DNA"/>
</dbReference>
<dbReference type="SMART" id="SM00863">
    <property type="entry name" value="tRNA_SAD"/>
    <property type="match status" value="1"/>
</dbReference>
<keyword evidence="6 9" id="KW-0694">RNA-binding</keyword>
<comment type="subunit">
    <text evidence="9">Monomer.</text>
</comment>
<organism evidence="11 12">
    <name type="scientific">Smittium simulii</name>
    <dbReference type="NCBI Taxonomy" id="133385"/>
    <lineage>
        <taxon>Eukaryota</taxon>
        <taxon>Fungi</taxon>
        <taxon>Fungi incertae sedis</taxon>
        <taxon>Zoopagomycota</taxon>
        <taxon>Kickxellomycotina</taxon>
        <taxon>Harpellomycetes</taxon>
        <taxon>Harpellales</taxon>
        <taxon>Legeriomycetaceae</taxon>
        <taxon>Smittium</taxon>
    </lineage>
</organism>
<dbReference type="InterPro" id="IPR012947">
    <property type="entry name" value="tRNA_SAD"/>
</dbReference>
<evidence type="ECO:0000256" key="3">
    <source>
        <dbReference type="ARBA" id="ARBA00022598"/>
    </source>
</evidence>
<dbReference type="GO" id="GO:0008270">
    <property type="term" value="F:zinc ion binding"/>
    <property type="evidence" value="ECO:0007669"/>
    <property type="project" value="UniProtKB-UniRule"/>
</dbReference>
<comment type="function">
    <text evidence="9">Catalyzes the attachment of alanine to tRNA(Ala) in a two-step reaction: alanine is first activated by ATP to form Ala-AMP and then transferred to the acceptor end of tRNA(Ala). Also edits incorrectly charged tRNA(Ala) via its editing domain.</text>
</comment>
<dbReference type="GO" id="GO:0004813">
    <property type="term" value="F:alanine-tRNA ligase activity"/>
    <property type="evidence" value="ECO:0007669"/>
    <property type="project" value="UniProtKB-UniRule"/>
</dbReference>
<name>A0A2T9YQU5_9FUNG</name>
<dbReference type="Gene3D" id="3.30.980.10">
    <property type="entry name" value="Threonyl-trna Synthetase, Chain A, domain 2"/>
    <property type="match status" value="1"/>
</dbReference>
<dbReference type="CDD" id="cd00673">
    <property type="entry name" value="AlaRS_core"/>
    <property type="match status" value="1"/>
</dbReference>